<dbReference type="Proteomes" id="UP001179280">
    <property type="component" value="Unassembled WGS sequence"/>
</dbReference>
<protein>
    <recommendedName>
        <fullName evidence="3">DUF2268 domain-containing protein</fullName>
    </recommendedName>
</protein>
<accession>A0ABS2SUZ3</accession>
<gene>
    <name evidence="1" type="ORF">JOC54_002602</name>
</gene>
<comment type="caution">
    <text evidence="1">The sequence shown here is derived from an EMBL/GenBank/DDBJ whole genome shotgun (WGS) entry which is preliminary data.</text>
</comment>
<organism evidence="1 2">
    <name type="scientific">Shouchella xiaoxiensis</name>
    <dbReference type="NCBI Taxonomy" id="766895"/>
    <lineage>
        <taxon>Bacteria</taxon>
        <taxon>Bacillati</taxon>
        <taxon>Bacillota</taxon>
        <taxon>Bacilli</taxon>
        <taxon>Bacillales</taxon>
        <taxon>Bacillaceae</taxon>
        <taxon>Shouchella</taxon>
    </lineage>
</organism>
<evidence type="ECO:0000313" key="1">
    <source>
        <dbReference type="EMBL" id="MBM7839331.1"/>
    </source>
</evidence>
<name>A0ABS2SUZ3_9BACI</name>
<sequence>MKLMNSVPYFLEKYQPTLAFLESYYNEHPQTFQEYFSFHCKKTDERLHNSLQKYDQCLPHIKQSHETIQRILPEIQERYHQQYNVLFEGTVHLFVGLFGSNAYTHRQYIPDISFAMEQVPLTKEGLSILVAHEFGHAIQNRLTNQTGIEWETVRWESLLLALYREGAATHLSRKIVPEAADHLYLTFSSLGGPEWLQFSEKNQLAIKTSLASDYQTMSTQALFREWYSINGGQRFGQTRLAYYLGDLFFKELLEERGEHEALVVWKDPTFIKEIEQWLLS</sequence>
<dbReference type="RefSeq" id="WP_204466600.1">
    <property type="nucleotide sequence ID" value="NZ_JAFBCV010000007.1"/>
</dbReference>
<evidence type="ECO:0000313" key="2">
    <source>
        <dbReference type="Proteomes" id="UP001179280"/>
    </source>
</evidence>
<proteinExistence type="predicted"/>
<keyword evidence="2" id="KW-1185">Reference proteome</keyword>
<evidence type="ECO:0008006" key="3">
    <source>
        <dbReference type="Google" id="ProtNLM"/>
    </source>
</evidence>
<dbReference type="EMBL" id="JAFBCV010000007">
    <property type="protein sequence ID" value="MBM7839331.1"/>
    <property type="molecule type" value="Genomic_DNA"/>
</dbReference>
<reference evidence="1" key="1">
    <citation type="submission" date="2021-01" db="EMBL/GenBank/DDBJ databases">
        <title>Genomic Encyclopedia of Type Strains, Phase IV (KMG-IV): sequencing the most valuable type-strain genomes for metagenomic binning, comparative biology and taxonomic classification.</title>
        <authorList>
            <person name="Goeker M."/>
        </authorList>
    </citation>
    <scope>NUCLEOTIDE SEQUENCE</scope>
    <source>
        <strain evidence="1">DSM 21943</strain>
    </source>
</reference>